<dbReference type="EMBL" id="BARS01022474">
    <property type="protein sequence ID" value="GAG13824.1"/>
    <property type="molecule type" value="Genomic_DNA"/>
</dbReference>
<dbReference type="InterPro" id="IPR019546">
    <property type="entry name" value="TAT_signal_bac_arc"/>
</dbReference>
<evidence type="ECO:0000313" key="1">
    <source>
        <dbReference type="EMBL" id="GAG13824.1"/>
    </source>
</evidence>
<dbReference type="NCBIfam" id="TIGR01409">
    <property type="entry name" value="TAT_signal_seq"/>
    <property type="match status" value="1"/>
</dbReference>
<dbReference type="InterPro" id="IPR006311">
    <property type="entry name" value="TAT_signal"/>
</dbReference>
<evidence type="ECO:0008006" key="2">
    <source>
        <dbReference type="Google" id="ProtNLM"/>
    </source>
</evidence>
<organism evidence="1">
    <name type="scientific">marine sediment metagenome</name>
    <dbReference type="NCBI Taxonomy" id="412755"/>
    <lineage>
        <taxon>unclassified sequences</taxon>
        <taxon>metagenomes</taxon>
        <taxon>ecological metagenomes</taxon>
    </lineage>
</organism>
<dbReference type="PROSITE" id="PS51318">
    <property type="entry name" value="TAT"/>
    <property type="match status" value="1"/>
</dbReference>
<name>X0V6K9_9ZZZZ</name>
<proteinExistence type="predicted"/>
<reference evidence="1" key="1">
    <citation type="journal article" date="2014" name="Front. Microbiol.">
        <title>High frequency of phylogenetically diverse reductive dehalogenase-homologous genes in deep subseafloor sedimentary metagenomes.</title>
        <authorList>
            <person name="Kawai M."/>
            <person name="Futagami T."/>
            <person name="Toyoda A."/>
            <person name="Takaki Y."/>
            <person name="Nishi S."/>
            <person name="Hori S."/>
            <person name="Arai W."/>
            <person name="Tsubouchi T."/>
            <person name="Morono Y."/>
            <person name="Uchiyama I."/>
            <person name="Ito T."/>
            <person name="Fujiyama A."/>
            <person name="Inagaki F."/>
            <person name="Takami H."/>
        </authorList>
    </citation>
    <scope>NUCLEOTIDE SEQUENCE</scope>
    <source>
        <strain evidence="1">Expedition CK06-06</strain>
    </source>
</reference>
<protein>
    <recommendedName>
        <fullName evidence="2">Twin-arginine translocation signal domain-containing protein</fullName>
    </recommendedName>
</protein>
<feature type="non-terminal residue" evidence="1">
    <location>
        <position position="68"/>
    </location>
</feature>
<sequence length="68" mass="7377">MTPDNDTRLNRRSFLKCSAMTAAALSTGSAARPAIATNEKHRSENRVIVIGIDGMDPRLCEKLMSTGQ</sequence>
<comment type="caution">
    <text evidence="1">The sequence shown here is derived from an EMBL/GenBank/DDBJ whole genome shotgun (WGS) entry which is preliminary data.</text>
</comment>
<dbReference type="AlphaFoldDB" id="X0V6K9"/>
<dbReference type="Pfam" id="PF10518">
    <property type="entry name" value="TAT_signal"/>
    <property type="match status" value="1"/>
</dbReference>
<gene>
    <name evidence="1" type="ORF">S01H1_35929</name>
</gene>
<accession>X0V6K9</accession>